<proteinExistence type="predicted"/>
<dbReference type="SUPFAM" id="SSF53335">
    <property type="entry name" value="S-adenosyl-L-methionine-dependent methyltransferases"/>
    <property type="match status" value="1"/>
</dbReference>
<dbReference type="PANTHER" id="PTHR40036:SF1">
    <property type="entry name" value="MACROCIN O-METHYLTRANSFERASE"/>
    <property type="match status" value="1"/>
</dbReference>
<dbReference type="PANTHER" id="PTHR40036">
    <property type="entry name" value="MACROCIN O-METHYLTRANSFERASE"/>
    <property type="match status" value="1"/>
</dbReference>
<evidence type="ECO:0000313" key="1">
    <source>
        <dbReference type="EMBL" id="TWT59493.1"/>
    </source>
</evidence>
<dbReference type="OrthoDB" id="149130at2"/>
<dbReference type="EMBL" id="SJPG01000001">
    <property type="protein sequence ID" value="TWT59493.1"/>
    <property type="molecule type" value="Genomic_DNA"/>
</dbReference>
<organism evidence="1 2">
    <name type="scientific">Rubinisphaera italica</name>
    <dbReference type="NCBI Taxonomy" id="2527969"/>
    <lineage>
        <taxon>Bacteria</taxon>
        <taxon>Pseudomonadati</taxon>
        <taxon>Planctomycetota</taxon>
        <taxon>Planctomycetia</taxon>
        <taxon>Planctomycetales</taxon>
        <taxon>Planctomycetaceae</taxon>
        <taxon>Rubinisphaera</taxon>
    </lineage>
</organism>
<keyword evidence="1" id="KW-0489">Methyltransferase</keyword>
<accession>A0A5C5XB21</accession>
<evidence type="ECO:0000313" key="2">
    <source>
        <dbReference type="Proteomes" id="UP000316095"/>
    </source>
</evidence>
<dbReference type="Pfam" id="PF05711">
    <property type="entry name" value="TylF"/>
    <property type="match status" value="1"/>
</dbReference>
<protein>
    <submittedName>
        <fullName evidence="1">Demethyldecarbamoylnovobiocin O-methyltransferase</fullName>
        <ecNumber evidence="1">2.1.1.285</ecNumber>
    </submittedName>
</protein>
<dbReference type="AlphaFoldDB" id="A0A5C5XB21"/>
<sequence length="257" mass="29718">MTTFHKQAGQFVSTWRDKIKSGRKRSKLHKQMKDIDPIDLSNIERVMPFTMLSPDRLYAFMQATRHICHANISGAVVECGVWKGGAVMSSLLTMRDMNRTDREYFLYDTFEGMPMPSESDKKYDGDKLLTDFQERQIGEDGSSWCRGEFNEVQENVYGTGYDPARIHFIKGKVEETIPHTLPDQIAILRLDTDWYESTRHELEYLYPRLSPGGVLIIDDYGHWEGARQAVDEYFAEHHIPMLLHRTDYTGRIGVKAA</sequence>
<keyword evidence="2" id="KW-1185">Reference proteome</keyword>
<dbReference type="Proteomes" id="UP000316095">
    <property type="component" value="Unassembled WGS sequence"/>
</dbReference>
<comment type="caution">
    <text evidence="1">The sequence shown here is derived from an EMBL/GenBank/DDBJ whole genome shotgun (WGS) entry which is preliminary data.</text>
</comment>
<dbReference type="EC" id="2.1.1.285" evidence="1"/>
<dbReference type="InterPro" id="IPR029063">
    <property type="entry name" value="SAM-dependent_MTases_sf"/>
</dbReference>
<gene>
    <name evidence="1" type="primary">novP</name>
    <name evidence="1" type="ORF">Pan54_02000</name>
</gene>
<dbReference type="Gene3D" id="3.40.50.150">
    <property type="entry name" value="Vaccinia Virus protein VP39"/>
    <property type="match status" value="1"/>
</dbReference>
<dbReference type="RefSeq" id="WP_146501630.1">
    <property type="nucleotide sequence ID" value="NZ_SJPG01000001.1"/>
</dbReference>
<dbReference type="GO" id="GO:0008168">
    <property type="term" value="F:methyltransferase activity"/>
    <property type="evidence" value="ECO:0007669"/>
    <property type="project" value="UniProtKB-KW"/>
</dbReference>
<dbReference type="GO" id="GO:0032259">
    <property type="term" value="P:methylation"/>
    <property type="evidence" value="ECO:0007669"/>
    <property type="project" value="UniProtKB-KW"/>
</dbReference>
<keyword evidence="1" id="KW-0808">Transferase</keyword>
<reference evidence="1 2" key="1">
    <citation type="submission" date="2019-02" db="EMBL/GenBank/DDBJ databases">
        <title>Deep-cultivation of Planctomycetes and their phenomic and genomic characterization uncovers novel biology.</title>
        <authorList>
            <person name="Wiegand S."/>
            <person name="Jogler M."/>
            <person name="Boedeker C."/>
            <person name="Pinto D."/>
            <person name="Vollmers J."/>
            <person name="Rivas-Marin E."/>
            <person name="Kohn T."/>
            <person name="Peeters S.H."/>
            <person name="Heuer A."/>
            <person name="Rast P."/>
            <person name="Oberbeckmann S."/>
            <person name="Bunk B."/>
            <person name="Jeske O."/>
            <person name="Meyerdierks A."/>
            <person name="Storesund J.E."/>
            <person name="Kallscheuer N."/>
            <person name="Luecker S."/>
            <person name="Lage O.M."/>
            <person name="Pohl T."/>
            <person name="Merkel B.J."/>
            <person name="Hornburger P."/>
            <person name="Mueller R.-W."/>
            <person name="Bruemmer F."/>
            <person name="Labrenz M."/>
            <person name="Spormann A.M."/>
            <person name="Op Den Camp H."/>
            <person name="Overmann J."/>
            <person name="Amann R."/>
            <person name="Jetten M.S.M."/>
            <person name="Mascher T."/>
            <person name="Medema M.H."/>
            <person name="Devos D.P."/>
            <person name="Kaster A.-K."/>
            <person name="Ovreas L."/>
            <person name="Rohde M."/>
            <person name="Galperin M.Y."/>
            <person name="Jogler C."/>
        </authorList>
    </citation>
    <scope>NUCLEOTIDE SEQUENCE [LARGE SCALE GENOMIC DNA]</scope>
    <source>
        <strain evidence="1 2">Pan54</strain>
    </source>
</reference>
<dbReference type="InterPro" id="IPR008884">
    <property type="entry name" value="TylF_MeTrfase"/>
</dbReference>
<name>A0A5C5XB21_9PLAN</name>